<dbReference type="InterPro" id="IPR003673">
    <property type="entry name" value="CoA-Trfase_fam_III"/>
</dbReference>
<evidence type="ECO:0000256" key="1">
    <source>
        <dbReference type="ARBA" id="ARBA00022679"/>
    </source>
</evidence>
<evidence type="ECO:0000313" key="3">
    <source>
        <dbReference type="Proteomes" id="UP000064921"/>
    </source>
</evidence>
<evidence type="ECO:0000313" key="2">
    <source>
        <dbReference type="EMBL" id="ALV26763.1"/>
    </source>
</evidence>
<dbReference type="RefSeq" id="WP_058898410.1">
    <property type="nucleotide sequence ID" value="NZ_CP013068.1"/>
</dbReference>
<dbReference type="AlphaFoldDB" id="A0A0U3N6B8"/>
<protein>
    <submittedName>
        <fullName evidence="2">CoA-transferase</fullName>
    </submittedName>
</protein>
<dbReference type="KEGG" id="pphr:APZ00_06425"/>
<dbReference type="InterPro" id="IPR050483">
    <property type="entry name" value="CoA-transferase_III_domain"/>
</dbReference>
<keyword evidence="1 2" id="KW-0808">Transferase</keyword>
<sequence>MTEPFKPLEGIRIVEMSHMIMGPSCGMFLGFLGAEVIKVEPPEGDKTRYLSGMGRPMFPLFNRGKKSVQLDLASESGQAALRKLLATADVFIENFRDQSLVKMGADGETLRREFPGLIVASHKGFLRGPYQDRTALDEVVQMMTGLAYMTGPSGRPLRVGSSANDIMGGLFGAFSVLAALLERKETGKGRNLRIGLFENCLLLVAQHMVQFELEGKSPPPMPERDFSWPVYDIFDTSDGNQIFVGAVTEGQWVALCKLLGLDELLSDPQLQTRMQQIEARGRTIPVVARAIAARDAGELARQFEDLGIPYSPIAKPADMYSDPHVMRPGGLATSHMPDGSTFRAPSLPFEVDGEMLTGGGDLQRVGQDTETVLTGVGLDAAEIIAARGKAKEQAA</sequence>
<dbReference type="GO" id="GO:0008410">
    <property type="term" value="F:CoA-transferase activity"/>
    <property type="evidence" value="ECO:0007669"/>
    <property type="project" value="TreeGrafter"/>
</dbReference>
<dbReference type="SUPFAM" id="SSF89796">
    <property type="entry name" value="CoA-transferase family III (CaiB/BaiF)"/>
    <property type="match status" value="1"/>
</dbReference>
<keyword evidence="3" id="KW-1185">Reference proteome</keyword>
<dbReference type="EMBL" id="CP013068">
    <property type="protein sequence ID" value="ALV26763.1"/>
    <property type="molecule type" value="Genomic_DNA"/>
</dbReference>
<dbReference type="Gene3D" id="3.30.1540.10">
    <property type="entry name" value="formyl-coa transferase, domain 3"/>
    <property type="match status" value="1"/>
</dbReference>
<organism evidence="2 3">
    <name type="scientific">Pannonibacter phragmitetus</name>
    <dbReference type="NCBI Taxonomy" id="121719"/>
    <lineage>
        <taxon>Bacteria</taxon>
        <taxon>Pseudomonadati</taxon>
        <taxon>Pseudomonadota</taxon>
        <taxon>Alphaproteobacteria</taxon>
        <taxon>Hyphomicrobiales</taxon>
        <taxon>Stappiaceae</taxon>
        <taxon>Pannonibacter</taxon>
    </lineage>
</organism>
<gene>
    <name evidence="2" type="ORF">APZ00_06425</name>
</gene>
<name>A0A0U3N6B8_9HYPH</name>
<dbReference type="PANTHER" id="PTHR48207:SF3">
    <property type="entry name" value="SUCCINATE--HYDROXYMETHYLGLUTARATE COA-TRANSFERASE"/>
    <property type="match status" value="1"/>
</dbReference>
<dbReference type="eggNOG" id="COG1804">
    <property type="taxonomic scope" value="Bacteria"/>
</dbReference>
<dbReference type="Gene3D" id="3.40.50.10540">
    <property type="entry name" value="Crotonobetainyl-coa:carnitine coa-transferase, domain 1"/>
    <property type="match status" value="1"/>
</dbReference>
<dbReference type="PANTHER" id="PTHR48207">
    <property type="entry name" value="SUCCINATE--HYDROXYMETHYLGLUTARATE COA-TRANSFERASE"/>
    <property type="match status" value="1"/>
</dbReference>
<dbReference type="InterPro" id="IPR023606">
    <property type="entry name" value="CoA-Trfase_III_dom_1_sf"/>
</dbReference>
<dbReference type="Proteomes" id="UP000064921">
    <property type="component" value="Chromosome"/>
</dbReference>
<accession>A0A0U3N6B8</accession>
<proteinExistence type="predicted"/>
<reference evidence="2 3" key="1">
    <citation type="submission" date="2015-10" db="EMBL/GenBank/DDBJ databases">
        <title>The world's first case of liver abscess caused by Pannonibacter phragmitetus.</title>
        <authorList>
            <person name="Ming D."/>
            <person name="Wang M."/>
            <person name="Zhou Y."/>
            <person name="Jiang T."/>
            <person name="Hu S."/>
        </authorList>
    </citation>
    <scope>NUCLEOTIDE SEQUENCE [LARGE SCALE GENOMIC DNA]</scope>
    <source>
        <strain evidence="2 3">31801</strain>
    </source>
</reference>
<dbReference type="InterPro" id="IPR044855">
    <property type="entry name" value="CoA-Trfase_III_dom3_sf"/>
</dbReference>
<dbReference type="Pfam" id="PF02515">
    <property type="entry name" value="CoA_transf_3"/>
    <property type="match status" value="1"/>
</dbReference>
<dbReference type="STRING" id="121719.APZ00_06425"/>